<dbReference type="AlphaFoldDB" id="A0AAV0BGL2"/>
<sequence length="181" mass="20890">MLFNKVAFALLFLVGLSFSKLHRRNSVSLQAYTQSSIDLQNGFNNVFYTIGTNFNQVVVSCRYSRLGDVIAYFSRVHSAVALLSGKCLIGFKYHELALRFSNYFFHILFELQSALSVISRYRKMILGCRGILVSISIHLNYIITYMNRANIDVGEMGRYYSRNINFYFFDRFGISLNLDAF</sequence>
<accession>A0AAV0BGL2</accession>
<keyword evidence="3" id="KW-1185">Reference proteome</keyword>
<comment type="caution">
    <text evidence="2">The sequence shown here is derived from an EMBL/GenBank/DDBJ whole genome shotgun (WGS) entry which is preliminary data.</text>
</comment>
<reference evidence="2" key="1">
    <citation type="submission" date="2022-06" db="EMBL/GenBank/DDBJ databases">
        <authorList>
            <consortium name="SYNGENTA / RWTH Aachen University"/>
        </authorList>
    </citation>
    <scope>NUCLEOTIDE SEQUENCE</scope>
</reference>
<organism evidence="2 3">
    <name type="scientific">Phakopsora pachyrhizi</name>
    <name type="common">Asian soybean rust disease fungus</name>
    <dbReference type="NCBI Taxonomy" id="170000"/>
    <lineage>
        <taxon>Eukaryota</taxon>
        <taxon>Fungi</taxon>
        <taxon>Dikarya</taxon>
        <taxon>Basidiomycota</taxon>
        <taxon>Pucciniomycotina</taxon>
        <taxon>Pucciniomycetes</taxon>
        <taxon>Pucciniales</taxon>
        <taxon>Phakopsoraceae</taxon>
        <taxon>Phakopsora</taxon>
    </lineage>
</organism>
<protein>
    <submittedName>
        <fullName evidence="2">Expressed protein</fullName>
    </submittedName>
</protein>
<evidence type="ECO:0000256" key="1">
    <source>
        <dbReference type="SAM" id="SignalP"/>
    </source>
</evidence>
<dbReference type="EMBL" id="CALTRL010005759">
    <property type="protein sequence ID" value="CAH7685920.1"/>
    <property type="molecule type" value="Genomic_DNA"/>
</dbReference>
<feature type="chain" id="PRO_5043426477" evidence="1">
    <location>
        <begin position="20"/>
        <end position="181"/>
    </location>
</feature>
<proteinExistence type="predicted"/>
<dbReference type="Proteomes" id="UP001153365">
    <property type="component" value="Unassembled WGS sequence"/>
</dbReference>
<keyword evidence="1" id="KW-0732">Signal</keyword>
<feature type="signal peptide" evidence="1">
    <location>
        <begin position="1"/>
        <end position="19"/>
    </location>
</feature>
<name>A0AAV0BGL2_PHAPC</name>
<evidence type="ECO:0000313" key="3">
    <source>
        <dbReference type="Proteomes" id="UP001153365"/>
    </source>
</evidence>
<gene>
    <name evidence="2" type="ORF">PPACK8108_LOCUS20521</name>
</gene>
<evidence type="ECO:0000313" key="2">
    <source>
        <dbReference type="EMBL" id="CAH7685920.1"/>
    </source>
</evidence>